<dbReference type="EMBL" id="CP022745">
    <property type="protein sequence ID" value="ASY45118.1"/>
    <property type="molecule type" value="Genomic_DNA"/>
</dbReference>
<organism evidence="1 2">
    <name type="scientific">Sphingobium xenophagum</name>
    <dbReference type="NCBI Taxonomy" id="121428"/>
    <lineage>
        <taxon>Bacteria</taxon>
        <taxon>Pseudomonadati</taxon>
        <taxon>Pseudomonadota</taxon>
        <taxon>Alphaproteobacteria</taxon>
        <taxon>Sphingomonadales</taxon>
        <taxon>Sphingomonadaceae</taxon>
        <taxon>Sphingobium</taxon>
    </lineage>
</organism>
<sequence>MRIGDMRGMAGWTSSVLAFALVACSGGEDSLANDARTPTVAQNAAGNAAGGPVPDANAVGNVAEPDADSSVSTIYGDCYLRIDGKVYLDIKKDCPMVSLHDGNGSLILNSDGEHQVKTYFAYLTPNGDGTAGASWNEEPGVTHAQALLSENLKRDGACWFDSRVRICATQR</sequence>
<evidence type="ECO:0000313" key="1">
    <source>
        <dbReference type="EMBL" id="ASY45118.1"/>
    </source>
</evidence>
<dbReference type="AlphaFoldDB" id="A0A249MUW8"/>
<proteinExistence type="predicted"/>
<dbReference type="PROSITE" id="PS51257">
    <property type="entry name" value="PROKAR_LIPOPROTEIN"/>
    <property type="match status" value="1"/>
</dbReference>
<dbReference type="Proteomes" id="UP000217141">
    <property type="component" value="Chromosome I"/>
</dbReference>
<gene>
    <name evidence="1" type="ORF">CJD35_12205</name>
</gene>
<protein>
    <recommendedName>
        <fullName evidence="3">Lipoprotein</fullName>
    </recommendedName>
</protein>
<accession>A0A249MUW8</accession>
<name>A0A249MUW8_SPHXE</name>
<dbReference type="KEGG" id="shyd:CJD35_12205"/>
<evidence type="ECO:0000313" key="2">
    <source>
        <dbReference type="Proteomes" id="UP000217141"/>
    </source>
</evidence>
<evidence type="ECO:0008006" key="3">
    <source>
        <dbReference type="Google" id="ProtNLM"/>
    </source>
</evidence>
<reference evidence="1 2" key="1">
    <citation type="submission" date="2017-08" db="EMBL/GenBank/DDBJ databases">
        <title>Whole Genome Sequence of Sphingobium hydrophobicum C1: Insights into Adaption to the Electronic-waste Contaminated Sediment.</title>
        <authorList>
            <person name="Song D."/>
            <person name="Chen X."/>
            <person name="Xu M."/>
        </authorList>
    </citation>
    <scope>NUCLEOTIDE SEQUENCE [LARGE SCALE GENOMIC DNA]</scope>
    <source>
        <strain evidence="1 2">C1</strain>
    </source>
</reference>